<sequence>MASLFTRIIDREIPGVFVHEDDLCVAFLDVQPMTQGHVLVVPRQEVSHWVDLDDDLSAHLFAVAKKIGQAQMEAFDCERIGLLVQGYEVPHVHIHVWPTNSLADFDGKRRADFTDAEVLEQAAAKLRPLL</sequence>
<gene>
    <name evidence="5" type="ORF">K8V08_05665</name>
</gene>
<feature type="active site" description="Tele-AMP-histidine intermediate" evidence="1">
    <location>
        <position position="93"/>
    </location>
</feature>
<dbReference type="EMBL" id="DYUK01000119">
    <property type="protein sequence ID" value="HJG79879.1"/>
    <property type="molecule type" value="Genomic_DNA"/>
</dbReference>
<evidence type="ECO:0000256" key="2">
    <source>
        <dbReference type="PIRSR" id="PIRSR601310-3"/>
    </source>
</evidence>
<dbReference type="GO" id="GO:0003824">
    <property type="term" value="F:catalytic activity"/>
    <property type="evidence" value="ECO:0007669"/>
    <property type="project" value="InterPro"/>
</dbReference>
<dbReference type="Pfam" id="PF01230">
    <property type="entry name" value="HIT"/>
    <property type="match status" value="1"/>
</dbReference>
<proteinExistence type="predicted"/>
<comment type="caution">
    <text evidence="5">The sequence shown here is derived from an EMBL/GenBank/DDBJ whole genome shotgun (WGS) entry which is preliminary data.</text>
</comment>
<organism evidence="5 6">
    <name type="scientific">Brevibacterium senegalense</name>
    <dbReference type="NCBI Taxonomy" id="1033736"/>
    <lineage>
        <taxon>Bacteria</taxon>
        <taxon>Bacillati</taxon>
        <taxon>Actinomycetota</taxon>
        <taxon>Actinomycetes</taxon>
        <taxon>Micrococcales</taxon>
        <taxon>Brevibacteriaceae</taxon>
        <taxon>Brevibacterium</taxon>
    </lineage>
</organism>
<dbReference type="Gene3D" id="3.30.428.10">
    <property type="entry name" value="HIT-like"/>
    <property type="match status" value="1"/>
</dbReference>
<evidence type="ECO:0000313" key="6">
    <source>
        <dbReference type="Proteomes" id="UP000784435"/>
    </source>
</evidence>
<dbReference type="Proteomes" id="UP000784435">
    <property type="component" value="Unassembled WGS sequence"/>
</dbReference>
<evidence type="ECO:0000256" key="3">
    <source>
        <dbReference type="PROSITE-ProRule" id="PRU00464"/>
    </source>
</evidence>
<reference evidence="5" key="1">
    <citation type="journal article" date="2021" name="PeerJ">
        <title>Extensive microbial diversity within the chicken gut microbiome revealed by metagenomics and culture.</title>
        <authorList>
            <person name="Gilroy R."/>
            <person name="Ravi A."/>
            <person name="Getino M."/>
            <person name="Pursley I."/>
            <person name="Horton D.L."/>
            <person name="Alikhan N.F."/>
            <person name="Baker D."/>
            <person name="Gharbi K."/>
            <person name="Hall N."/>
            <person name="Watson M."/>
            <person name="Adriaenssens E.M."/>
            <person name="Foster-Nyarko E."/>
            <person name="Jarju S."/>
            <person name="Secka A."/>
            <person name="Antonio M."/>
            <person name="Oren A."/>
            <person name="Chaudhuri R.R."/>
            <person name="La Ragione R."/>
            <person name="Hildebrand F."/>
            <person name="Pallen M.J."/>
        </authorList>
    </citation>
    <scope>NUCLEOTIDE SEQUENCE</scope>
    <source>
        <strain evidence="5">ChiGjej5B5-7349</strain>
    </source>
</reference>
<dbReference type="AlphaFoldDB" id="A0A921MCU4"/>
<protein>
    <submittedName>
        <fullName evidence="5">HIT family protein</fullName>
    </submittedName>
</protein>
<accession>A0A921MCU4</accession>
<evidence type="ECO:0000256" key="1">
    <source>
        <dbReference type="PIRSR" id="PIRSR601310-1"/>
    </source>
</evidence>
<reference evidence="5" key="2">
    <citation type="submission" date="2021-09" db="EMBL/GenBank/DDBJ databases">
        <authorList>
            <person name="Gilroy R."/>
        </authorList>
    </citation>
    <scope>NUCLEOTIDE SEQUENCE</scope>
    <source>
        <strain evidence="5">ChiGjej5B5-7349</strain>
    </source>
</reference>
<evidence type="ECO:0000259" key="4">
    <source>
        <dbReference type="PROSITE" id="PS51084"/>
    </source>
</evidence>
<dbReference type="InterPro" id="IPR011146">
    <property type="entry name" value="HIT-like"/>
</dbReference>
<evidence type="ECO:0000313" key="5">
    <source>
        <dbReference type="EMBL" id="HJG79879.1"/>
    </source>
</evidence>
<dbReference type="PANTHER" id="PTHR46648:SF1">
    <property type="entry name" value="ADENOSINE 5'-MONOPHOSPHORAMIDASE HNT1"/>
    <property type="match status" value="1"/>
</dbReference>
<dbReference type="GO" id="GO:0009117">
    <property type="term" value="P:nucleotide metabolic process"/>
    <property type="evidence" value="ECO:0007669"/>
    <property type="project" value="TreeGrafter"/>
</dbReference>
<dbReference type="PRINTS" id="PR00332">
    <property type="entry name" value="HISTRIAD"/>
</dbReference>
<name>A0A921MCU4_9MICO</name>
<dbReference type="PROSITE" id="PS51084">
    <property type="entry name" value="HIT_2"/>
    <property type="match status" value="1"/>
</dbReference>
<dbReference type="InterPro" id="IPR036265">
    <property type="entry name" value="HIT-like_sf"/>
</dbReference>
<dbReference type="InterPro" id="IPR001310">
    <property type="entry name" value="Histidine_triad_HIT"/>
</dbReference>
<dbReference type="SUPFAM" id="SSF54197">
    <property type="entry name" value="HIT-like"/>
    <property type="match status" value="1"/>
</dbReference>
<dbReference type="PANTHER" id="PTHR46648">
    <property type="entry name" value="HIT FAMILY PROTEIN 1"/>
    <property type="match status" value="1"/>
</dbReference>
<feature type="domain" description="HIT" evidence="4">
    <location>
        <begin position="4"/>
        <end position="107"/>
    </location>
</feature>
<feature type="short sequence motif" description="Histidine triad motif" evidence="2 3">
    <location>
        <begin position="91"/>
        <end position="95"/>
    </location>
</feature>